<dbReference type="InterPro" id="IPR013783">
    <property type="entry name" value="Ig-like_fold"/>
</dbReference>
<reference evidence="3" key="2">
    <citation type="submission" date="2020-05" db="UniProtKB">
        <authorList>
            <consortium name="EnsemblMetazoa"/>
        </authorList>
    </citation>
    <scope>IDENTIFICATION</scope>
    <source>
        <strain evidence="3">A-37</strain>
    </source>
</reference>
<reference evidence="4" key="1">
    <citation type="submission" date="2013-09" db="EMBL/GenBank/DDBJ databases">
        <title>The Genome Sequence of Anopheles culicifacies species A.</title>
        <authorList>
            <consortium name="The Broad Institute Genomics Platform"/>
            <person name="Neafsey D.E."/>
            <person name="Besansky N."/>
            <person name="Howell P."/>
            <person name="Walton C."/>
            <person name="Young S.K."/>
            <person name="Zeng Q."/>
            <person name="Gargeya S."/>
            <person name="Fitzgerald M."/>
            <person name="Haas B."/>
            <person name="Abouelleil A."/>
            <person name="Allen A.W."/>
            <person name="Alvarado L."/>
            <person name="Arachchi H.M."/>
            <person name="Berlin A.M."/>
            <person name="Chapman S.B."/>
            <person name="Gainer-Dewar J."/>
            <person name="Goldberg J."/>
            <person name="Griggs A."/>
            <person name="Gujja S."/>
            <person name="Hansen M."/>
            <person name="Howarth C."/>
            <person name="Imamovic A."/>
            <person name="Ireland A."/>
            <person name="Larimer J."/>
            <person name="McCowan C."/>
            <person name="Murphy C."/>
            <person name="Pearson M."/>
            <person name="Poon T.W."/>
            <person name="Priest M."/>
            <person name="Roberts A."/>
            <person name="Saif S."/>
            <person name="Shea T."/>
            <person name="Sisk P."/>
            <person name="Sykes S."/>
            <person name="Wortman J."/>
            <person name="Nusbaum C."/>
            <person name="Birren B."/>
        </authorList>
    </citation>
    <scope>NUCLEOTIDE SEQUENCE [LARGE SCALE GENOMIC DNA]</scope>
    <source>
        <strain evidence="4">A-37</strain>
    </source>
</reference>
<proteinExistence type="predicted"/>
<dbReference type="GO" id="GO:0030424">
    <property type="term" value="C:axon"/>
    <property type="evidence" value="ECO:0007669"/>
    <property type="project" value="TreeGrafter"/>
</dbReference>
<dbReference type="SUPFAM" id="SSF48726">
    <property type="entry name" value="Immunoglobulin"/>
    <property type="match status" value="1"/>
</dbReference>
<dbReference type="SMART" id="SM00408">
    <property type="entry name" value="IGc2"/>
    <property type="match status" value="1"/>
</dbReference>
<keyword evidence="1" id="KW-0393">Immunoglobulin domain</keyword>
<evidence type="ECO:0000259" key="2">
    <source>
        <dbReference type="PROSITE" id="PS50835"/>
    </source>
</evidence>
<protein>
    <recommendedName>
        <fullName evidence="2">Ig-like domain-containing protein</fullName>
    </recommendedName>
</protein>
<dbReference type="InterPro" id="IPR003598">
    <property type="entry name" value="Ig_sub2"/>
</dbReference>
<organism evidence="3 4">
    <name type="scientific">Anopheles culicifacies</name>
    <dbReference type="NCBI Taxonomy" id="139723"/>
    <lineage>
        <taxon>Eukaryota</taxon>
        <taxon>Metazoa</taxon>
        <taxon>Ecdysozoa</taxon>
        <taxon>Arthropoda</taxon>
        <taxon>Hexapoda</taxon>
        <taxon>Insecta</taxon>
        <taxon>Pterygota</taxon>
        <taxon>Neoptera</taxon>
        <taxon>Endopterygota</taxon>
        <taxon>Diptera</taxon>
        <taxon>Nematocera</taxon>
        <taxon>Culicoidea</taxon>
        <taxon>Culicidae</taxon>
        <taxon>Anophelinae</taxon>
        <taxon>Anopheles</taxon>
        <taxon>culicifacies species complex</taxon>
    </lineage>
</organism>
<evidence type="ECO:0000256" key="1">
    <source>
        <dbReference type="ARBA" id="ARBA00023319"/>
    </source>
</evidence>
<dbReference type="GO" id="GO:0043025">
    <property type="term" value="C:neuronal cell body"/>
    <property type="evidence" value="ECO:0007669"/>
    <property type="project" value="TreeGrafter"/>
</dbReference>
<dbReference type="Gene3D" id="2.60.40.10">
    <property type="entry name" value="Immunoglobulins"/>
    <property type="match status" value="1"/>
</dbReference>
<dbReference type="PANTHER" id="PTHR45080:SF33">
    <property type="entry name" value="IG-LIKE DOMAIN-CONTAINING PROTEIN"/>
    <property type="match status" value="1"/>
</dbReference>
<dbReference type="EMBL" id="AXCM01008731">
    <property type="status" value="NOT_ANNOTATED_CDS"/>
    <property type="molecule type" value="Genomic_DNA"/>
</dbReference>
<feature type="domain" description="Ig-like" evidence="2">
    <location>
        <begin position="32"/>
        <end position="117"/>
    </location>
</feature>
<dbReference type="EnsemblMetazoa" id="ACUA009295-RA">
    <property type="protein sequence ID" value="ACUA009295-PA"/>
    <property type="gene ID" value="ACUA009295"/>
</dbReference>
<dbReference type="STRING" id="139723.A0A182M4I9"/>
<dbReference type="GO" id="GO:0005886">
    <property type="term" value="C:plasma membrane"/>
    <property type="evidence" value="ECO:0007669"/>
    <property type="project" value="TreeGrafter"/>
</dbReference>
<keyword evidence="4" id="KW-1185">Reference proteome</keyword>
<dbReference type="GO" id="GO:0008046">
    <property type="term" value="F:axon guidance receptor activity"/>
    <property type="evidence" value="ECO:0007669"/>
    <property type="project" value="TreeGrafter"/>
</dbReference>
<dbReference type="VEuPathDB" id="VectorBase:ACUA009295"/>
<accession>A0A182M4I9</accession>
<dbReference type="PROSITE" id="PS50835">
    <property type="entry name" value="IG_LIKE"/>
    <property type="match status" value="1"/>
</dbReference>
<dbReference type="GO" id="GO:0050808">
    <property type="term" value="P:synapse organization"/>
    <property type="evidence" value="ECO:0007669"/>
    <property type="project" value="TreeGrafter"/>
</dbReference>
<sequence length="148" mass="16467">MVGKTVETMNDERPGSHFHAPFFLFLPCTVPPKITHVTSGGHLQVRKGSPVRLECSATGNPMPNITWTRKNNLLPNGEEQFTNPVYVIENMDRHKGGTYICTANNGVGQVATSQIILHVLSFLKSQNFSQLTFKSWKPEMAGQDLSRL</sequence>
<dbReference type="PANTHER" id="PTHR45080">
    <property type="entry name" value="CONTACTIN 5"/>
    <property type="match status" value="1"/>
</dbReference>
<name>A0A182M4I9_9DIPT</name>
<dbReference type="InterPro" id="IPR003599">
    <property type="entry name" value="Ig_sub"/>
</dbReference>
<dbReference type="SMART" id="SM00409">
    <property type="entry name" value="IG"/>
    <property type="match status" value="1"/>
</dbReference>
<dbReference type="InterPro" id="IPR036179">
    <property type="entry name" value="Ig-like_dom_sf"/>
</dbReference>
<dbReference type="GO" id="GO:0007156">
    <property type="term" value="P:homophilic cell adhesion via plasma membrane adhesion molecules"/>
    <property type="evidence" value="ECO:0007669"/>
    <property type="project" value="TreeGrafter"/>
</dbReference>
<evidence type="ECO:0000313" key="3">
    <source>
        <dbReference type="EnsemblMetazoa" id="ACUA009295-PA"/>
    </source>
</evidence>
<dbReference type="Proteomes" id="UP000075883">
    <property type="component" value="Unassembled WGS sequence"/>
</dbReference>
<dbReference type="InterPro" id="IPR050958">
    <property type="entry name" value="Cell_Adh-Cytoskel_Orgn"/>
</dbReference>
<dbReference type="AlphaFoldDB" id="A0A182M4I9"/>
<dbReference type="InterPro" id="IPR007110">
    <property type="entry name" value="Ig-like_dom"/>
</dbReference>
<dbReference type="Pfam" id="PF13927">
    <property type="entry name" value="Ig_3"/>
    <property type="match status" value="1"/>
</dbReference>
<dbReference type="FunFam" id="2.60.40.10:FF:001233">
    <property type="entry name" value="Uncharacterized protein, isoform B"/>
    <property type="match status" value="1"/>
</dbReference>
<evidence type="ECO:0000313" key="4">
    <source>
        <dbReference type="Proteomes" id="UP000075883"/>
    </source>
</evidence>